<dbReference type="PANTHER" id="PTHR23115">
    <property type="entry name" value="TRANSLATION FACTOR"/>
    <property type="match status" value="1"/>
</dbReference>
<dbReference type="InterPro" id="IPR027417">
    <property type="entry name" value="P-loop_NTPase"/>
</dbReference>
<keyword evidence="5" id="KW-0342">GTP-binding</keyword>
<dbReference type="Proteomes" id="UP000604046">
    <property type="component" value="Unassembled WGS sequence"/>
</dbReference>
<dbReference type="AlphaFoldDB" id="A0A812UYT6"/>
<dbReference type="InterPro" id="IPR054696">
    <property type="entry name" value="GTP-eEF1A_C"/>
</dbReference>
<accession>A0A812UYT6</accession>
<comment type="similarity">
    <text evidence="1">Belongs to the TRAFAC class translation factor GTPase superfamily. Classic translation factor GTPase family. EF-Tu/EF-1A subfamily.</text>
</comment>
<comment type="caution">
    <text evidence="10">The sequence shown here is derived from an EMBL/GenBank/DDBJ whole genome shotgun (WGS) entry which is preliminary data.</text>
</comment>
<evidence type="ECO:0000313" key="10">
    <source>
        <dbReference type="EMBL" id="CAE7599647.1"/>
    </source>
</evidence>
<feature type="domain" description="Translation elongation factor EFTu-like" evidence="8">
    <location>
        <begin position="247"/>
        <end position="319"/>
    </location>
</feature>
<feature type="domain" description="GTP-eEF1A C-terminal" evidence="9">
    <location>
        <begin position="332"/>
        <end position="431"/>
    </location>
</feature>
<sequence>MAGKPQVSLALVGPAGCGKTTALARLCSELGAFPAEEHKQCQDLAWELGRPSHRHGWMLDRLPCEREEGTTVTPTLQTFKSQSCVYSAFDTPGREDFVSNFLSITSLADAAVLMVSAASGEWEMAVESGRARELALDCFTMGIKHVLVWVTKMDDFTVQFDQARFEEIKKAVTAYLKDVGYKQKDPVPVVPIAGLSGENLASKSAEMSWYAGHSAIESLDALGSMNRPAEKPLRLPVLKVHDQPKAGTVVVGRIETGSIRIGIKVIFSPSGLVSEVRSIYKAGEPVSDAREGDIVSIGLGSGDESEQLRPSDIRRGMVISGSTDPAADAETFLAQVVVLNHPGVIRAGYCPAIAVHTAQVPCEFEELLSKVDRKTGKDSETNPASAKSGDVVTVKMRPRALVCVETFSAYPPLGRFAIRDHGRTVGVGVIKEVTKRPVPKPRSHNQYFDPSDDT</sequence>
<organism evidence="10 11">
    <name type="scientific">Symbiodinium natans</name>
    <dbReference type="NCBI Taxonomy" id="878477"/>
    <lineage>
        <taxon>Eukaryota</taxon>
        <taxon>Sar</taxon>
        <taxon>Alveolata</taxon>
        <taxon>Dinophyceae</taxon>
        <taxon>Suessiales</taxon>
        <taxon>Symbiodiniaceae</taxon>
        <taxon>Symbiodinium</taxon>
    </lineage>
</organism>
<dbReference type="InterPro" id="IPR000795">
    <property type="entry name" value="T_Tr_GTP-bd_dom"/>
</dbReference>
<dbReference type="EMBL" id="CAJNDS010002793">
    <property type="protein sequence ID" value="CAE7599647.1"/>
    <property type="molecule type" value="Genomic_DNA"/>
</dbReference>
<reference evidence="10" key="1">
    <citation type="submission" date="2021-02" db="EMBL/GenBank/DDBJ databases">
        <authorList>
            <person name="Dougan E. K."/>
            <person name="Rhodes N."/>
            <person name="Thang M."/>
            <person name="Chan C."/>
        </authorList>
    </citation>
    <scope>NUCLEOTIDE SEQUENCE</scope>
</reference>
<dbReference type="Gene3D" id="2.40.30.10">
    <property type="entry name" value="Translation factors"/>
    <property type="match status" value="2"/>
</dbReference>
<keyword evidence="4" id="KW-0648">Protein biosynthesis</keyword>
<dbReference type="SUPFAM" id="SSF50465">
    <property type="entry name" value="EF-Tu/eEF-1alpha/eIF2-gamma C-terminal domain"/>
    <property type="match status" value="1"/>
</dbReference>
<dbReference type="InterPro" id="IPR009000">
    <property type="entry name" value="Transl_B-barrel_sf"/>
</dbReference>
<evidence type="ECO:0000259" key="9">
    <source>
        <dbReference type="Pfam" id="PF22594"/>
    </source>
</evidence>
<proteinExistence type="inferred from homology"/>
<dbReference type="GO" id="GO:0005525">
    <property type="term" value="F:GTP binding"/>
    <property type="evidence" value="ECO:0007669"/>
    <property type="project" value="UniProtKB-KW"/>
</dbReference>
<dbReference type="PRINTS" id="PR00315">
    <property type="entry name" value="ELONGATNFCT"/>
</dbReference>
<evidence type="ECO:0000256" key="1">
    <source>
        <dbReference type="ARBA" id="ARBA00007249"/>
    </source>
</evidence>
<dbReference type="Pfam" id="PF22594">
    <property type="entry name" value="GTP-eEF1A_C"/>
    <property type="match status" value="1"/>
</dbReference>
<evidence type="ECO:0000256" key="4">
    <source>
        <dbReference type="ARBA" id="ARBA00022917"/>
    </source>
</evidence>
<feature type="domain" description="Tr-type G" evidence="7">
    <location>
        <begin position="6"/>
        <end position="201"/>
    </location>
</feature>
<dbReference type="SUPFAM" id="SSF52540">
    <property type="entry name" value="P-loop containing nucleoside triphosphate hydrolases"/>
    <property type="match status" value="1"/>
</dbReference>
<dbReference type="InterPro" id="IPR050100">
    <property type="entry name" value="TRAFAC_GTPase_members"/>
</dbReference>
<evidence type="ECO:0000256" key="5">
    <source>
        <dbReference type="ARBA" id="ARBA00023134"/>
    </source>
</evidence>
<dbReference type="FunFam" id="2.40.30.10:FF:000005">
    <property type="entry name" value="Elongation factor 1-alpha"/>
    <property type="match status" value="1"/>
</dbReference>
<dbReference type="InterPro" id="IPR004161">
    <property type="entry name" value="EFTu-like_2"/>
</dbReference>
<dbReference type="GO" id="GO:0003924">
    <property type="term" value="F:GTPase activity"/>
    <property type="evidence" value="ECO:0007669"/>
    <property type="project" value="InterPro"/>
</dbReference>
<evidence type="ECO:0000259" key="8">
    <source>
        <dbReference type="Pfam" id="PF03144"/>
    </source>
</evidence>
<name>A0A812UYT6_9DINO</name>
<dbReference type="Gene3D" id="3.40.50.300">
    <property type="entry name" value="P-loop containing nucleotide triphosphate hydrolases"/>
    <property type="match status" value="1"/>
</dbReference>
<evidence type="ECO:0000256" key="2">
    <source>
        <dbReference type="ARBA" id="ARBA00022741"/>
    </source>
</evidence>
<feature type="region of interest" description="Disordered" evidence="6">
    <location>
        <begin position="435"/>
        <end position="454"/>
    </location>
</feature>
<evidence type="ECO:0000259" key="7">
    <source>
        <dbReference type="Pfam" id="PF00009"/>
    </source>
</evidence>
<dbReference type="GO" id="GO:0003746">
    <property type="term" value="F:translation elongation factor activity"/>
    <property type="evidence" value="ECO:0007669"/>
    <property type="project" value="UniProtKB-KW"/>
</dbReference>
<dbReference type="Pfam" id="PF03144">
    <property type="entry name" value="GTP_EFTU_D2"/>
    <property type="match status" value="1"/>
</dbReference>
<protein>
    <submittedName>
        <fullName evidence="10">EFAA protein</fullName>
    </submittedName>
</protein>
<keyword evidence="11" id="KW-1185">Reference proteome</keyword>
<dbReference type="SUPFAM" id="SSF50447">
    <property type="entry name" value="Translation proteins"/>
    <property type="match status" value="1"/>
</dbReference>
<evidence type="ECO:0000313" key="11">
    <source>
        <dbReference type="Proteomes" id="UP000604046"/>
    </source>
</evidence>
<evidence type="ECO:0000256" key="6">
    <source>
        <dbReference type="SAM" id="MobiDB-lite"/>
    </source>
</evidence>
<evidence type="ECO:0000256" key="3">
    <source>
        <dbReference type="ARBA" id="ARBA00022768"/>
    </source>
</evidence>
<gene>
    <name evidence="10" type="primary">EFAA</name>
    <name evidence="10" type="ORF">SNAT2548_LOCUS34122</name>
</gene>
<keyword evidence="2" id="KW-0547">Nucleotide-binding</keyword>
<dbReference type="OrthoDB" id="291946at2759"/>
<keyword evidence="3" id="KW-0251">Elongation factor</keyword>
<dbReference type="InterPro" id="IPR009001">
    <property type="entry name" value="Transl_elong_EF1A/Init_IF2_C"/>
</dbReference>
<dbReference type="Pfam" id="PF00009">
    <property type="entry name" value="GTP_EFTU"/>
    <property type="match status" value="1"/>
</dbReference>
<dbReference type="CDD" id="cd03705">
    <property type="entry name" value="EF1_alpha_III"/>
    <property type="match status" value="1"/>
</dbReference>